<feature type="transmembrane region" description="Helical" evidence="1">
    <location>
        <begin position="58"/>
        <end position="79"/>
    </location>
</feature>
<evidence type="ECO:0000313" key="3">
    <source>
        <dbReference type="Proteomes" id="UP001382455"/>
    </source>
</evidence>
<dbReference type="EMBL" id="JBAWKS010000002">
    <property type="protein sequence ID" value="MEI4551819.1"/>
    <property type="molecule type" value="Genomic_DNA"/>
</dbReference>
<keyword evidence="3" id="KW-1185">Reference proteome</keyword>
<keyword evidence="1" id="KW-0812">Transmembrane</keyword>
<keyword evidence="1" id="KW-1133">Transmembrane helix</keyword>
<organism evidence="2 3">
    <name type="scientific">Pseudoalteromonas spongiae</name>
    <dbReference type="NCBI Taxonomy" id="298657"/>
    <lineage>
        <taxon>Bacteria</taxon>
        <taxon>Pseudomonadati</taxon>
        <taxon>Pseudomonadota</taxon>
        <taxon>Gammaproteobacteria</taxon>
        <taxon>Alteromonadales</taxon>
        <taxon>Pseudoalteromonadaceae</taxon>
        <taxon>Pseudoalteromonas</taxon>
    </lineage>
</organism>
<comment type="caution">
    <text evidence="2">The sequence shown here is derived from an EMBL/GenBank/DDBJ whole genome shotgun (WGS) entry which is preliminary data.</text>
</comment>
<name>A0ABU8EXW5_9GAMM</name>
<evidence type="ECO:0000313" key="2">
    <source>
        <dbReference type="EMBL" id="MEI4551819.1"/>
    </source>
</evidence>
<evidence type="ECO:0000256" key="1">
    <source>
        <dbReference type="SAM" id="Phobius"/>
    </source>
</evidence>
<accession>A0ABU8EXW5</accession>
<proteinExistence type="predicted"/>
<gene>
    <name evidence="2" type="ORF">WAE96_19240</name>
</gene>
<dbReference type="Proteomes" id="UP001382455">
    <property type="component" value="Unassembled WGS sequence"/>
</dbReference>
<feature type="transmembrane region" description="Helical" evidence="1">
    <location>
        <begin position="6"/>
        <end position="27"/>
    </location>
</feature>
<dbReference type="RefSeq" id="WP_010559445.1">
    <property type="nucleotide sequence ID" value="NZ_JBAWKS010000002.1"/>
</dbReference>
<protein>
    <submittedName>
        <fullName evidence="2">Uncharacterized protein</fullName>
    </submittedName>
</protein>
<sequence>MLSLPNWIGLPLGVAFLISAAAIFLYIDKRAFLRRNEAGIEEYSSYSSMIFSSVFEKLLILIGVVLTIIGLFQSAYHGFQLFFG</sequence>
<reference evidence="2 3" key="1">
    <citation type="submission" date="2023-12" db="EMBL/GenBank/DDBJ databases">
        <title>Friends and Foes: Symbiotic and Algicidal bacterial influence on Karenia brevis blooms.</title>
        <authorList>
            <person name="Fei C."/>
            <person name="Mohamed A.R."/>
            <person name="Booker A."/>
            <person name="Arshad M."/>
            <person name="Klass S."/>
            <person name="Ahn S."/>
            <person name="Gilbert P.M."/>
            <person name="Heil C.A."/>
            <person name="Martinez J.M."/>
            <person name="Amin S.A."/>
        </authorList>
    </citation>
    <scope>NUCLEOTIDE SEQUENCE [LARGE SCALE GENOMIC DNA]</scope>
    <source>
        <strain evidence="2 3">CE15</strain>
    </source>
</reference>
<keyword evidence="1" id="KW-0472">Membrane</keyword>